<dbReference type="Gene3D" id="3.10.620.30">
    <property type="match status" value="1"/>
</dbReference>
<dbReference type="RefSeq" id="WP_133211192.1">
    <property type="nucleotide sequence ID" value="NZ_SMSE01000002.1"/>
</dbReference>
<feature type="domain" description="Transglutaminase-like" evidence="1">
    <location>
        <begin position="174"/>
        <end position="239"/>
    </location>
</feature>
<dbReference type="InterPro" id="IPR038765">
    <property type="entry name" value="Papain-like_cys_pep_sf"/>
</dbReference>
<dbReference type="OrthoDB" id="9804872at2"/>
<dbReference type="InterPro" id="IPR013589">
    <property type="entry name" value="Bac_transglu_N"/>
</dbReference>
<evidence type="ECO:0000259" key="1">
    <source>
        <dbReference type="SMART" id="SM00460"/>
    </source>
</evidence>
<dbReference type="PANTHER" id="PTHR33490:SF1">
    <property type="entry name" value="SLL1233 PROTEIN"/>
    <property type="match status" value="1"/>
</dbReference>
<dbReference type="Proteomes" id="UP000295554">
    <property type="component" value="Unassembled WGS sequence"/>
</dbReference>
<organism evidence="2 3">
    <name type="scientific">Seongchinamella unica</name>
    <dbReference type="NCBI Taxonomy" id="2547392"/>
    <lineage>
        <taxon>Bacteria</taxon>
        <taxon>Pseudomonadati</taxon>
        <taxon>Pseudomonadota</taxon>
        <taxon>Gammaproteobacteria</taxon>
        <taxon>Cellvibrionales</taxon>
        <taxon>Halieaceae</taxon>
        <taxon>Seongchinamella</taxon>
    </lineage>
</organism>
<gene>
    <name evidence="2" type="ORF">E2F43_07210</name>
</gene>
<dbReference type="AlphaFoldDB" id="A0A4R5LR26"/>
<reference evidence="2 3" key="1">
    <citation type="submission" date="2019-03" db="EMBL/GenBank/DDBJ databases">
        <title>Seongchinamella monodicae gen. nov., sp. nov., a novel member of the Gammaproteobacteria isolated from a tidal mudflat of beach.</title>
        <authorList>
            <person name="Yang H.G."/>
            <person name="Kang J.W."/>
            <person name="Lee S.D."/>
        </authorList>
    </citation>
    <scope>NUCLEOTIDE SEQUENCE [LARGE SCALE GENOMIC DNA]</scope>
    <source>
        <strain evidence="2 3">GH4-78</strain>
    </source>
</reference>
<evidence type="ECO:0000313" key="3">
    <source>
        <dbReference type="Proteomes" id="UP000295554"/>
    </source>
</evidence>
<proteinExistence type="predicted"/>
<sequence>MQRYKILHRTYYNFSAAVRLGPHTLLVRPREGHELRIESANLEITPPATLRWHRDVEDNSVAIATFDSATSQLLIESEAIIQQHNRAPLDFLVADYAVDYPFSYTPEDRVVLAPYMNLAMRKSGDTLDQWLATIWRLDDPVQTYALLQRISAQIQNQLSYRRREEPGVQSSVETLSCGTGSCRDFANLFVEAVRRLGLAARFVSGYLNSPPSAVDFGATHAWAEVYLPGAGWKGFDPTLDDVAGTNHIAVAVARLPETVPPIAGSFFGSAAASLDVGVWVTELS</sequence>
<dbReference type="SUPFAM" id="SSF54001">
    <property type="entry name" value="Cysteine proteinases"/>
    <property type="match status" value="1"/>
</dbReference>
<accession>A0A4R5LR26</accession>
<dbReference type="InterPro" id="IPR002931">
    <property type="entry name" value="Transglutaminase-like"/>
</dbReference>
<keyword evidence="3" id="KW-1185">Reference proteome</keyword>
<dbReference type="EMBL" id="SMSE01000002">
    <property type="protein sequence ID" value="TDG13325.1"/>
    <property type="molecule type" value="Genomic_DNA"/>
</dbReference>
<comment type="caution">
    <text evidence="2">The sequence shown here is derived from an EMBL/GenBank/DDBJ whole genome shotgun (WGS) entry which is preliminary data.</text>
</comment>
<name>A0A4R5LR26_9GAMM</name>
<dbReference type="Pfam" id="PF01841">
    <property type="entry name" value="Transglut_core"/>
    <property type="match status" value="1"/>
</dbReference>
<dbReference type="SMART" id="SM00460">
    <property type="entry name" value="TGc"/>
    <property type="match status" value="1"/>
</dbReference>
<dbReference type="Pfam" id="PF08379">
    <property type="entry name" value="Bact_transglu_N"/>
    <property type="match status" value="1"/>
</dbReference>
<protein>
    <submittedName>
        <fullName evidence="2">Transglutaminase family protein</fullName>
    </submittedName>
</protein>
<evidence type="ECO:0000313" key="2">
    <source>
        <dbReference type="EMBL" id="TDG13325.1"/>
    </source>
</evidence>
<dbReference type="PANTHER" id="PTHR33490">
    <property type="entry name" value="BLR5614 PROTEIN-RELATED"/>
    <property type="match status" value="1"/>
</dbReference>